<feature type="domain" description="GST N-terminal" evidence="1">
    <location>
        <begin position="12"/>
        <end position="103"/>
    </location>
</feature>
<dbReference type="SUPFAM" id="SSF47616">
    <property type="entry name" value="GST C-terminal domain-like"/>
    <property type="match status" value="1"/>
</dbReference>
<evidence type="ECO:0000313" key="2">
    <source>
        <dbReference type="EMBL" id="KAK7056458.1"/>
    </source>
</evidence>
<dbReference type="CDD" id="cd03038">
    <property type="entry name" value="GST_N_etherase_LigE"/>
    <property type="match status" value="1"/>
</dbReference>
<proteinExistence type="predicted"/>
<dbReference type="EMBL" id="JAYKXP010000007">
    <property type="protein sequence ID" value="KAK7056458.1"/>
    <property type="molecule type" value="Genomic_DNA"/>
</dbReference>
<dbReference type="Proteomes" id="UP001383192">
    <property type="component" value="Unassembled WGS sequence"/>
</dbReference>
<dbReference type="Gene3D" id="3.40.30.10">
    <property type="entry name" value="Glutaredoxin"/>
    <property type="match status" value="1"/>
</dbReference>
<name>A0AAW0DYY0_9AGAR</name>
<dbReference type="InterPro" id="IPR004045">
    <property type="entry name" value="Glutathione_S-Trfase_N"/>
</dbReference>
<gene>
    <name evidence="2" type="ORF">VNI00_003013</name>
</gene>
<dbReference type="Pfam" id="PF22041">
    <property type="entry name" value="GST_C_7"/>
    <property type="match status" value="1"/>
</dbReference>
<protein>
    <recommendedName>
        <fullName evidence="1">GST N-terminal domain-containing protein</fullName>
    </recommendedName>
</protein>
<evidence type="ECO:0000259" key="1">
    <source>
        <dbReference type="PROSITE" id="PS50404"/>
    </source>
</evidence>
<dbReference type="InterPro" id="IPR036282">
    <property type="entry name" value="Glutathione-S-Trfase_C_sf"/>
</dbReference>
<organism evidence="2 3">
    <name type="scientific">Paramarasmius palmivorus</name>
    <dbReference type="NCBI Taxonomy" id="297713"/>
    <lineage>
        <taxon>Eukaryota</taxon>
        <taxon>Fungi</taxon>
        <taxon>Dikarya</taxon>
        <taxon>Basidiomycota</taxon>
        <taxon>Agaricomycotina</taxon>
        <taxon>Agaricomycetes</taxon>
        <taxon>Agaricomycetidae</taxon>
        <taxon>Agaricales</taxon>
        <taxon>Marasmiineae</taxon>
        <taxon>Marasmiaceae</taxon>
        <taxon>Paramarasmius</taxon>
    </lineage>
</organism>
<accession>A0AAW0DYY0</accession>
<reference evidence="2 3" key="1">
    <citation type="submission" date="2024-01" db="EMBL/GenBank/DDBJ databases">
        <title>A draft genome for a cacao thread blight-causing isolate of Paramarasmius palmivorus.</title>
        <authorList>
            <person name="Baruah I.K."/>
            <person name="Bukari Y."/>
            <person name="Amoako-Attah I."/>
            <person name="Meinhardt L.W."/>
            <person name="Bailey B.A."/>
            <person name="Cohen S.P."/>
        </authorList>
    </citation>
    <scope>NUCLEOTIDE SEQUENCE [LARGE SCALE GENOMIC DNA]</scope>
    <source>
        <strain evidence="2 3">GH-12</strain>
    </source>
</reference>
<dbReference type="Pfam" id="PF13409">
    <property type="entry name" value="GST_N_2"/>
    <property type="match status" value="1"/>
</dbReference>
<dbReference type="PROSITE" id="PS50404">
    <property type="entry name" value="GST_NTER"/>
    <property type="match status" value="1"/>
</dbReference>
<evidence type="ECO:0000313" key="3">
    <source>
        <dbReference type="Proteomes" id="UP001383192"/>
    </source>
</evidence>
<sequence>MTDSKPILFYDIASAAPVRPYAPNPCKTRYALNFKGVHYRTEWVELPEVESTRKKLGCDPVRFFPNGTPFYTLPVVKDTSTGELVGDTFDIAVYLDKAYPDGPRLFPPSTIGLHKAFNAQVDAIFSAHARLFSDGLPFNPDTAEQTRDHFVRRVGASCWDDLTYRGEARVKALEEFKAALGELAKFYIHKDGPFLEGETPFYADFIVGGWLRMMKEVLKESEELFTWHDGIWKRIHLALEKYAEVK</sequence>
<dbReference type="InterPro" id="IPR036249">
    <property type="entry name" value="Thioredoxin-like_sf"/>
</dbReference>
<dbReference type="Gene3D" id="1.20.1050.10">
    <property type="match status" value="1"/>
</dbReference>
<keyword evidence="3" id="KW-1185">Reference proteome</keyword>
<dbReference type="AlphaFoldDB" id="A0AAW0DYY0"/>
<dbReference type="SUPFAM" id="SSF52833">
    <property type="entry name" value="Thioredoxin-like"/>
    <property type="match status" value="1"/>
</dbReference>
<dbReference type="InterPro" id="IPR054416">
    <property type="entry name" value="GST_UstS-like_C"/>
</dbReference>
<comment type="caution">
    <text evidence="2">The sequence shown here is derived from an EMBL/GenBank/DDBJ whole genome shotgun (WGS) entry which is preliminary data.</text>
</comment>